<evidence type="ECO:0000256" key="2">
    <source>
        <dbReference type="ARBA" id="ARBA00022741"/>
    </source>
</evidence>
<dbReference type="PANTHER" id="PTHR11070:SF2">
    <property type="entry name" value="ATP-DEPENDENT DNA HELICASE SRS2"/>
    <property type="match status" value="1"/>
</dbReference>
<keyword evidence="15" id="KW-1185">Reference proteome</keyword>
<comment type="catalytic activity">
    <reaction evidence="8">
        <text>Couples ATP hydrolysis with the unwinding of duplex DNA by translocating in the 3'-5' direction.</text>
        <dbReference type="EC" id="5.6.2.4"/>
    </reaction>
</comment>
<keyword evidence="7" id="KW-0413">Isomerase</keyword>
<organism evidence="14 15">
    <name type="scientific">Roseburia lenta</name>
    <dbReference type="NCBI Taxonomy" id="2763061"/>
    <lineage>
        <taxon>Bacteria</taxon>
        <taxon>Bacillati</taxon>
        <taxon>Bacillota</taxon>
        <taxon>Clostridia</taxon>
        <taxon>Lachnospirales</taxon>
        <taxon>Lachnospiraceae</taxon>
        <taxon>Roseburia</taxon>
    </lineage>
</organism>
<dbReference type="PROSITE" id="PS51198">
    <property type="entry name" value="UVRD_HELICASE_ATP_BIND"/>
    <property type="match status" value="1"/>
</dbReference>
<dbReference type="Proteomes" id="UP000643810">
    <property type="component" value="Unassembled WGS sequence"/>
</dbReference>
<evidence type="ECO:0000256" key="7">
    <source>
        <dbReference type="ARBA" id="ARBA00023235"/>
    </source>
</evidence>
<evidence type="ECO:0000256" key="3">
    <source>
        <dbReference type="ARBA" id="ARBA00022801"/>
    </source>
</evidence>
<feature type="domain" description="UvrD-like helicase C-terminal" evidence="13">
    <location>
        <begin position="273"/>
        <end position="535"/>
    </location>
</feature>
<proteinExistence type="inferred from homology"/>
<evidence type="ECO:0000256" key="8">
    <source>
        <dbReference type="ARBA" id="ARBA00034617"/>
    </source>
</evidence>
<evidence type="ECO:0000256" key="9">
    <source>
        <dbReference type="ARBA" id="ARBA00034808"/>
    </source>
</evidence>
<comment type="caution">
    <text evidence="14">The sequence shown here is derived from an EMBL/GenBank/DDBJ whole genome shotgun (WGS) entry which is preliminary data.</text>
</comment>
<comment type="catalytic activity">
    <reaction evidence="10">
        <text>ATP + H2O = ADP + phosphate + H(+)</text>
        <dbReference type="Rhea" id="RHEA:13065"/>
        <dbReference type="ChEBI" id="CHEBI:15377"/>
        <dbReference type="ChEBI" id="CHEBI:15378"/>
        <dbReference type="ChEBI" id="CHEBI:30616"/>
        <dbReference type="ChEBI" id="CHEBI:43474"/>
        <dbReference type="ChEBI" id="CHEBI:456216"/>
        <dbReference type="EC" id="5.6.2.4"/>
    </reaction>
</comment>
<dbReference type="CDD" id="cd18807">
    <property type="entry name" value="SF1_C_UvrD"/>
    <property type="match status" value="1"/>
</dbReference>
<feature type="domain" description="UvrD-like helicase ATP-binding" evidence="12">
    <location>
        <begin position="1"/>
        <end position="272"/>
    </location>
</feature>
<keyword evidence="4 11" id="KW-0347">Helicase</keyword>
<protein>
    <recommendedName>
        <fullName evidence="9">DNA 3'-5' helicase</fullName>
        <ecNumber evidence="9">5.6.2.4</ecNumber>
    </recommendedName>
</protein>
<sequence length="607" mass="70412">MLSPSQEEAVCHGSGPCLTLAGPGSGKTYVLTRRIQHLITKGGVPPEQILVITFTKAAALEMKERFIGLMGQEYPVVFGTFHSVFYGMLRREPGFRTYRLLDHKSKQAILKETAYVVKMSCAEDDLLHMEQEISYIKNTMVALAEYASPYFPNEKIIKLYEHYEARKEVYHLLDYDDLLVKTRELLYKDPSFLSKWQKRFSYLLLDEVQDMNALQFEIIRLLALPDNNLFAVGDDDQSIYGFRGARPDLMFSFENYYPGVKILQLRDNYRCKARILQASLALISHNEIRFTKEILGQKEEKGNLEVVSLADKKAETAYLVQILKQQRTGGKNWEDMAVLYRNHAQIGSVIEALQDEKIPFYVKDAVPNPYKHFVMLDLIAYLRLGSPLLHRPDLFRIMNRPDRFLQRASVTREWTTFEAWKHFYQDQPGMQRTIEKLEGDINFLRSLSGPAAITFICKRLGYEAFLKKQARDDAEYQKWQESIGLLKETAKNAKTTGQIIEQWEIERDAIDRINQEKSLDKEGKVGLYTLHGAKGLEFDTVFILDCNETILPSKKADSREKIEEERRLFYVGMTRAKENLYLLAIRQEQGKKMHPSRFLKEIEKVQT</sequence>
<evidence type="ECO:0000256" key="5">
    <source>
        <dbReference type="ARBA" id="ARBA00022840"/>
    </source>
</evidence>
<evidence type="ECO:0000256" key="10">
    <source>
        <dbReference type="ARBA" id="ARBA00048988"/>
    </source>
</evidence>
<dbReference type="EC" id="5.6.2.4" evidence="9"/>
<dbReference type="InterPro" id="IPR013986">
    <property type="entry name" value="DExx_box_DNA_helicase_dom_sf"/>
</dbReference>
<evidence type="ECO:0000259" key="13">
    <source>
        <dbReference type="PROSITE" id="PS51217"/>
    </source>
</evidence>
<keyword evidence="6" id="KW-0238">DNA-binding</keyword>
<keyword evidence="5 11" id="KW-0067">ATP-binding</keyword>
<keyword evidence="2 11" id="KW-0547">Nucleotide-binding</keyword>
<evidence type="ECO:0000313" key="14">
    <source>
        <dbReference type="EMBL" id="MBC5685316.1"/>
    </source>
</evidence>
<dbReference type="InterPro" id="IPR014017">
    <property type="entry name" value="DNA_helicase_UvrD-like_C"/>
</dbReference>
<dbReference type="EMBL" id="JACOPG010000001">
    <property type="protein sequence ID" value="MBC5685316.1"/>
    <property type="molecule type" value="Genomic_DNA"/>
</dbReference>
<evidence type="ECO:0000256" key="4">
    <source>
        <dbReference type="ARBA" id="ARBA00022806"/>
    </source>
</evidence>
<dbReference type="CDD" id="cd17932">
    <property type="entry name" value="DEXQc_UvrD"/>
    <property type="match status" value="1"/>
</dbReference>
<dbReference type="Pfam" id="PF13361">
    <property type="entry name" value="UvrD_C"/>
    <property type="match status" value="1"/>
</dbReference>
<dbReference type="Gene3D" id="1.10.10.160">
    <property type="match status" value="1"/>
</dbReference>
<dbReference type="PROSITE" id="PS51217">
    <property type="entry name" value="UVRD_HELICASE_CTER"/>
    <property type="match status" value="1"/>
</dbReference>
<dbReference type="InterPro" id="IPR027417">
    <property type="entry name" value="P-loop_NTPase"/>
</dbReference>
<dbReference type="InterPro" id="IPR000212">
    <property type="entry name" value="DNA_helicase_UvrD/REP"/>
</dbReference>
<dbReference type="Gene3D" id="1.10.486.10">
    <property type="entry name" value="PCRA, domain 4"/>
    <property type="match status" value="1"/>
</dbReference>
<evidence type="ECO:0000259" key="12">
    <source>
        <dbReference type="PROSITE" id="PS51198"/>
    </source>
</evidence>
<evidence type="ECO:0000256" key="6">
    <source>
        <dbReference type="ARBA" id="ARBA00023125"/>
    </source>
</evidence>
<feature type="binding site" evidence="11">
    <location>
        <begin position="21"/>
        <end position="28"/>
    </location>
    <ligand>
        <name>ATP</name>
        <dbReference type="ChEBI" id="CHEBI:30616"/>
    </ligand>
</feature>
<dbReference type="Pfam" id="PF00580">
    <property type="entry name" value="UvrD-helicase"/>
    <property type="match status" value="1"/>
</dbReference>
<evidence type="ECO:0000256" key="1">
    <source>
        <dbReference type="ARBA" id="ARBA00009922"/>
    </source>
</evidence>
<name>A0ABR7GD03_9FIRM</name>
<accession>A0ABR7GD03</accession>
<dbReference type="PANTHER" id="PTHR11070">
    <property type="entry name" value="UVRD / RECB / PCRA DNA HELICASE FAMILY MEMBER"/>
    <property type="match status" value="1"/>
</dbReference>
<reference evidence="14 15" key="1">
    <citation type="submission" date="2020-08" db="EMBL/GenBank/DDBJ databases">
        <title>Genome public.</title>
        <authorList>
            <person name="Liu C."/>
            <person name="Sun Q."/>
        </authorList>
    </citation>
    <scope>NUCLEOTIDE SEQUENCE [LARGE SCALE GENOMIC DNA]</scope>
    <source>
        <strain evidence="14 15">NSJ-9</strain>
    </source>
</reference>
<dbReference type="SUPFAM" id="SSF52540">
    <property type="entry name" value="P-loop containing nucleoside triphosphate hydrolases"/>
    <property type="match status" value="1"/>
</dbReference>
<dbReference type="RefSeq" id="WP_186853663.1">
    <property type="nucleotide sequence ID" value="NZ_JACOPG010000001.1"/>
</dbReference>
<dbReference type="GO" id="GO:0004386">
    <property type="term" value="F:helicase activity"/>
    <property type="evidence" value="ECO:0007669"/>
    <property type="project" value="UniProtKB-KW"/>
</dbReference>
<comment type="similarity">
    <text evidence="1">Belongs to the helicase family. UvrD subfamily.</text>
</comment>
<dbReference type="Gene3D" id="3.40.50.300">
    <property type="entry name" value="P-loop containing nucleotide triphosphate hydrolases"/>
    <property type="match status" value="2"/>
</dbReference>
<evidence type="ECO:0000313" key="15">
    <source>
        <dbReference type="Proteomes" id="UP000643810"/>
    </source>
</evidence>
<dbReference type="InterPro" id="IPR014016">
    <property type="entry name" value="UvrD-like_ATP-bd"/>
</dbReference>
<evidence type="ECO:0000256" key="11">
    <source>
        <dbReference type="PROSITE-ProRule" id="PRU00560"/>
    </source>
</evidence>
<gene>
    <name evidence="14" type="ORF">H8R94_01580</name>
</gene>
<keyword evidence="3 11" id="KW-0378">Hydrolase</keyword>